<name>T1G1I9_HELRO</name>
<dbReference type="eggNOG" id="KOG4412">
    <property type="taxonomic scope" value="Eukaryota"/>
</dbReference>
<dbReference type="PROSITE" id="PS50297">
    <property type="entry name" value="ANK_REP_REGION"/>
    <property type="match status" value="2"/>
</dbReference>
<dbReference type="RefSeq" id="XP_009012573.1">
    <property type="nucleotide sequence ID" value="XM_009014325.1"/>
</dbReference>
<evidence type="ECO:0000313" key="5">
    <source>
        <dbReference type="EnsemblMetazoa" id="HelroP73827"/>
    </source>
</evidence>
<accession>T1G1I9</accession>
<dbReference type="EnsemblMetazoa" id="HelroT73827">
    <property type="protein sequence ID" value="HelroP73827"/>
    <property type="gene ID" value="HelroG73827"/>
</dbReference>
<dbReference type="KEGG" id="hro:HELRODRAFT_73827"/>
<dbReference type="PANTHER" id="PTHR24198">
    <property type="entry name" value="ANKYRIN REPEAT AND PROTEIN KINASE DOMAIN-CONTAINING PROTEIN"/>
    <property type="match status" value="1"/>
</dbReference>
<keyword evidence="2 3" id="KW-0040">ANK repeat</keyword>
<proteinExistence type="predicted"/>
<dbReference type="Proteomes" id="UP000015101">
    <property type="component" value="Unassembled WGS sequence"/>
</dbReference>
<dbReference type="PRINTS" id="PR01415">
    <property type="entry name" value="ANKYRIN"/>
</dbReference>
<dbReference type="OMA" id="HWASIAN"/>
<reference evidence="5" key="3">
    <citation type="submission" date="2015-06" db="UniProtKB">
        <authorList>
            <consortium name="EnsemblMetazoa"/>
        </authorList>
    </citation>
    <scope>IDENTIFICATION</scope>
</reference>
<dbReference type="Gene3D" id="1.25.40.20">
    <property type="entry name" value="Ankyrin repeat-containing domain"/>
    <property type="match status" value="3"/>
</dbReference>
<keyword evidence="6" id="KW-1185">Reference proteome</keyword>
<dbReference type="InterPro" id="IPR036770">
    <property type="entry name" value="Ankyrin_rpt-contain_sf"/>
</dbReference>
<keyword evidence="1" id="KW-0677">Repeat</keyword>
<dbReference type="OrthoDB" id="9977361at2759"/>
<dbReference type="PANTHER" id="PTHR24198:SF165">
    <property type="entry name" value="ANKYRIN REPEAT-CONTAINING PROTEIN-RELATED"/>
    <property type="match status" value="1"/>
</dbReference>
<reference evidence="4 6" key="2">
    <citation type="journal article" date="2013" name="Nature">
        <title>Insights into bilaterian evolution from three spiralian genomes.</title>
        <authorList>
            <person name="Simakov O."/>
            <person name="Marletaz F."/>
            <person name="Cho S.J."/>
            <person name="Edsinger-Gonzales E."/>
            <person name="Havlak P."/>
            <person name="Hellsten U."/>
            <person name="Kuo D.H."/>
            <person name="Larsson T."/>
            <person name="Lv J."/>
            <person name="Arendt D."/>
            <person name="Savage R."/>
            <person name="Osoegawa K."/>
            <person name="de Jong P."/>
            <person name="Grimwood J."/>
            <person name="Chapman J.A."/>
            <person name="Shapiro H."/>
            <person name="Aerts A."/>
            <person name="Otillar R.P."/>
            <person name="Terry A.Y."/>
            <person name="Boore J.L."/>
            <person name="Grigoriev I.V."/>
            <person name="Lindberg D.R."/>
            <person name="Seaver E.C."/>
            <person name="Weisblat D.A."/>
            <person name="Putnam N.H."/>
            <person name="Rokhsar D.S."/>
        </authorList>
    </citation>
    <scope>NUCLEOTIDE SEQUENCE</scope>
</reference>
<dbReference type="GeneID" id="20214937"/>
<dbReference type="EMBL" id="AMQM01002974">
    <property type="status" value="NOT_ANNOTATED_CDS"/>
    <property type="molecule type" value="Genomic_DNA"/>
</dbReference>
<feature type="repeat" description="ANK" evidence="3">
    <location>
        <begin position="96"/>
        <end position="128"/>
    </location>
</feature>
<dbReference type="CTD" id="20214937"/>
<dbReference type="PROSITE" id="PS50088">
    <property type="entry name" value="ANK_REPEAT"/>
    <property type="match status" value="2"/>
</dbReference>
<evidence type="ECO:0000313" key="4">
    <source>
        <dbReference type="EMBL" id="ESO09480.1"/>
    </source>
</evidence>
<dbReference type="Pfam" id="PF12796">
    <property type="entry name" value="Ank_2"/>
    <property type="match status" value="1"/>
</dbReference>
<dbReference type="SUPFAM" id="SSF48403">
    <property type="entry name" value="Ankyrin repeat"/>
    <property type="match status" value="1"/>
</dbReference>
<protein>
    <submittedName>
        <fullName evidence="4 5">Uncharacterized protein</fullName>
    </submittedName>
</protein>
<sequence length="132" mass="14228">MVDLLLKKGADIVAKDIYGNNLLHTAASYGAEKVVEYLLGDKTGNKNFENKNFEIDVNLPNNNGWTPLHIAAEKGNEKLCEHLLQNGAHVDVKSAGGKTALHWASIANSSECVALLLKHSADVSVTDNFGKT</sequence>
<evidence type="ECO:0000256" key="1">
    <source>
        <dbReference type="ARBA" id="ARBA00022737"/>
    </source>
</evidence>
<reference evidence="6" key="1">
    <citation type="submission" date="2012-12" db="EMBL/GenBank/DDBJ databases">
        <authorList>
            <person name="Hellsten U."/>
            <person name="Grimwood J."/>
            <person name="Chapman J.A."/>
            <person name="Shapiro H."/>
            <person name="Aerts A."/>
            <person name="Otillar R.P."/>
            <person name="Terry A.Y."/>
            <person name="Boore J.L."/>
            <person name="Simakov O."/>
            <person name="Marletaz F."/>
            <person name="Cho S.-J."/>
            <person name="Edsinger-Gonzales E."/>
            <person name="Havlak P."/>
            <person name="Kuo D.-H."/>
            <person name="Larsson T."/>
            <person name="Lv J."/>
            <person name="Arendt D."/>
            <person name="Savage R."/>
            <person name="Osoegawa K."/>
            <person name="de Jong P."/>
            <person name="Lindberg D.R."/>
            <person name="Seaver E.C."/>
            <person name="Weisblat D.A."/>
            <person name="Putnam N.H."/>
            <person name="Grigoriev I.V."/>
            <person name="Rokhsar D.S."/>
        </authorList>
    </citation>
    <scope>NUCLEOTIDE SEQUENCE</scope>
</reference>
<dbReference type="AlphaFoldDB" id="T1G1I9"/>
<organism evidence="5 6">
    <name type="scientific">Helobdella robusta</name>
    <name type="common">Californian leech</name>
    <dbReference type="NCBI Taxonomy" id="6412"/>
    <lineage>
        <taxon>Eukaryota</taxon>
        <taxon>Metazoa</taxon>
        <taxon>Spiralia</taxon>
        <taxon>Lophotrochozoa</taxon>
        <taxon>Annelida</taxon>
        <taxon>Clitellata</taxon>
        <taxon>Hirudinea</taxon>
        <taxon>Rhynchobdellida</taxon>
        <taxon>Glossiphoniidae</taxon>
        <taxon>Helobdella</taxon>
    </lineage>
</organism>
<dbReference type="InterPro" id="IPR002110">
    <property type="entry name" value="Ankyrin_rpt"/>
</dbReference>
<evidence type="ECO:0000313" key="6">
    <source>
        <dbReference type="Proteomes" id="UP000015101"/>
    </source>
</evidence>
<evidence type="ECO:0000256" key="2">
    <source>
        <dbReference type="ARBA" id="ARBA00023043"/>
    </source>
</evidence>
<dbReference type="STRING" id="6412.T1G1I9"/>
<dbReference type="EMBL" id="KB095959">
    <property type="protein sequence ID" value="ESO09480.1"/>
    <property type="molecule type" value="Genomic_DNA"/>
</dbReference>
<evidence type="ECO:0000256" key="3">
    <source>
        <dbReference type="PROSITE-ProRule" id="PRU00023"/>
    </source>
</evidence>
<gene>
    <name evidence="5" type="primary">20214937</name>
    <name evidence="4" type="ORF">HELRODRAFT_73827</name>
</gene>
<dbReference type="HOGENOM" id="CLU_000134_18_9_1"/>
<feature type="repeat" description="ANK" evidence="3">
    <location>
        <begin position="63"/>
        <end position="95"/>
    </location>
</feature>
<dbReference type="InParanoid" id="T1G1I9"/>
<dbReference type="Pfam" id="PF13637">
    <property type="entry name" value="Ank_4"/>
    <property type="match status" value="1"/>
</dbReference>
<dbReference type="SMART" id="SM00248">
    <property type="entry name" value="ANK"/>
    <property type="match status" value="3"/>
</dbReference>